<dbReference type="EMBL" id="JAJJMB010014738">
    <property type="protein sequence ID" value="KAI3858445.1"/>
    <property type="molecule type" value="Genomic_DNA"/>
</dbReference>
<dbReference type="InterPro" id="IPR046450">
    <property type="entry name" value="PA_dom_sf"/>
</dbReference>
<reference evidence="14" key="1">
    <citation type="submission" date="2022-04" db="EMBL/GenBank/DDBJ databases">
        <title>A functionally conserved STORR gene fusion in Papaver species that diverged 16.8 million years ago.</title>
        <authorList>
            <person name="Catania T."/>
        </authorList>
    </citation>
    <scope>NUCLEOTIDE SEQUENCE</scope>
    <source>
        <strain evidence="14">S-188037</strain>
    </source>
</reference>
<dbReference type="PROSITE" id="PS51257">
    <property type="entry name" value="PROKAR_LIPOPROTEIN"/>
    <property type="match status" value="1"/>
</dbReference>
<dbReference type="InterPro" id="IPR003137">
    <property type="entry name" value="PA_domain"/>
</dbReference>
<evidence type="ECO:0000256" key="4">
    <source>
        <dbReference type="ARBA" id="ARBA00022801"/>
    </source>
</evidence>
<evidence type="ECO:0000313" key="14">
    <source>
        <dbReference type="EMBL" id="KAI3858445.1"/>
    </source>
</evidence>
<feature type="domain" description="Subtilisin-like protease fibronectin type-III" evidence="13">
    <location>
        <begin position="674"/>
        <end position="769"/>
    </location>
</feature>
<dbReference type="FunFam" id="3.30.70.80:FF:000002">
    <property type="entry name" value="Subtilisin-like protease SBT5.3"/>
    <property type="match status" value="1"/>
</dbReference>
<dbReference type="PANTHER" id="PTHR10795">
    <property type="entry name" value="PROPROTEIN CONVERTASE SUBTILISIN/KEXIN"/>
    <property type="match status" value="1"/>
</dbReference>
<dbReference type="Gene3D" id="3.50.30.30">
    <property type="match status" value="1"/>
</dbReference>
<feature type="active site" description="Charge relay system" evidence="7 8">
    <location>
        <position position="219"/>
    </location>
</feature>
<dbReference type="InterPro" id="IPR015500">
    <property type="entry name" value="Peptidase_S8_subtilisin-rel"/>
</dbReference>
<dbReference type="PROSITE" id="PS51892">
    <property type="entry name" value="SUBTILASE"/>
    <property type="match status" value="1"/>
</dbReference>
<feature type="domain" description="Peptidase S8/S53" evidence="10">
    <location>
        <begin position="139"/>
        <end position="605"/>
    </location>
</feature>
<feature type="signal peptide" evidence="9">
    <location>
        <begin position="1"/>
        <end position="25"/>
    </location>
</feature>
<comment type="similarity">
    <text evidence="1 8">Belongs to the peptidase S8 family.</text>
</comment>
<dbReference type="SUPFAM" id="SSF52025">
    <property type="entry name" value="PA domain"/>
    <property type="match status" value="1"/>
</dbReference>
<dbReference type="GO" id="GO:0004252">
    <property type="term" value="F:serine-type endopeptidase activity"/>
    <property type="evidence" value="ECO:0007669"/>
    <property type="project" value="UniProtKB-UniRule"/>
</dbReference>
<evidence type="ECO:0000256" key="7">
    <source>
        <dbReference type="PIRSR" id="PIRSR615500-1"/>
    </source>
</evidence>
<evidence type="ECO:0000259" key="11">
    <source>
        <dbReference type="Pfam" id="PF02225"/>
    </source>
</evidence>
<dbReference type="Proteomes" id="UP001202328">
    <property type="component" value="Unassembled WGS sequence"/>
</dbReference>
<dbReference type="Pfam" id="PF00082">
    <property type="entry name" value="Peptidase_S8"/>
    <property type="match status" value="1"/>
</dbReference>
<sequence length="778" mass="84071">MGSRRIILSLLVISVFSCLGKPTSATKKAYVVYLGSHDHGHPKPNEEHFAKATEYHYELLASVLGSKEKAKESLIYSYTKYINGFAANLEKEEAEKLAKHPDVVSVFLSKKKTLQTTHSWKFLGVDKIEAQPKWKTSEGSNLIIGALDTGVWPESESFRDDGMGPIPSKWKGSCDKGIPCNRKLIGAKHFNYGNLAMKADMYNIIEETDQTTARDTEGHGTHTLSIAAGSPIPGTNIFGFGQGTARGTLPNARVAAYKVCWPPVDENTTGCCDIDILAGFDAAIHDGVDIISASIATSFAAGEPQPEYYMDATAIGAFHAVKKGIVVVCSAGNGGPDASSVGNVAPWILTVGASVMDRGFSNYVQLGDNRRFKGQSLATTALPEKKQYPLVNAAKVKLPEADDYDALACKEGTLDPELVKGKIVACVDGYIPRTIKGQVVADAGGVGMIVLNDMPSDCYADLHLHPASHLFENATTIIDYIADSPNPTAYISNPETDFGLNPALACFSSRGPNSLTYDVLKPDIIAPGMSILASYSPEGMATELPTDKRRLLFNVLSGTSMASPHVAGMVGVIKSSHPDWTPSEIKSALMTTARTRDHLGETLLDQCTNNVEADPFGYGAGHVRLVRALDPGLVYPLTMHDYWNFFCSIGYNESQFAKFFKKPFVCPKHSCILDFNYPAITIPGLSGSVTISRLLKNVGNPGTYNASIIEPWGISVTVAPKTLKFEKVGEKKMFWLTIKAKDGMKPKTFVFGKLKWSDGVHSVRSPISVSLEQATTDS</sequence>
<evidence type="ECO:0000256" key="8">
    <source>
        <dbReference type="PROSITE-ProRule" id="PRU01240"/>
    </source>
</evidence>
<keyword evidence="3 9" id="KW-0732">Signal</keyword>
<dbReference type="CDD" id="cd02120">
    <property type="entry name" value="PA_subtilisin_like"/>
    <property type="match status" value="1"/>
</dbReference>
<dbReference type="PROSITE" id="PS00138">
    <property type="entry name" value="SUBTILASE_SER"/>
    <property type="match status" value="1"/>
</dbReference>
<dbReference type="FunFam" id="2.60.40.2310:FF:000002">
    <property type="entry name" value="p69E protein-like"/>
    <property type="match status" value="1"/>
</dbReference>
<evidence type="ECO:0000256" key="1">
    <source>
        <dbReference type="ARBA" id="ARBA00011073"/>
    </source>
</evidence>
<evidence type="ECO:0000259" key="13">
    <source>
        <dbReference type="Pfam" id="PF17766"/>
    </source>
</evidence>
<dbReference type="InterPro" id="IPR041469">
    <property type="entry name" value="Subtilisin-like_FN3"/>
</dbReference>
<dbReference type="InterPro" id="IPR000209">
    <property type="entry name" value="Peptidase_S8/S53_dom"/>
</dbReference>
<dbReference type="Pfam" id="PF02225">
    <property type="entry name" value="PA"/>
    <property type="match status" value="1"/>
</dbReference>
<evidence type="ECO:0000259" key="12">
    <source>
        <dbReference type="Pfam" id="PF05922"/>
    </source>
</evidence>
<dbReference type="FunFam" id="3.40.50.200:FF:000006">
    <property type="entry name" value="Subtilisin-like protease SBT1.5"/>
    <property type="match status" value="1"/>
</dbReference>
<dbReference type="InterPro" id="IPR037045">
    <property type="entry name" value="S8pro/Inhibitor_I9_sf"/>
</dbReference>
<name>A0AAD4S3Q5_9MAGN</name>
<dbReference type="InterPro" id="IPR036852">
    <property type="entry name" value="Peptidase_S8/S53_dom_sf"/>
</dbReference>
<feature type="domain" description="PA" evidence="11">
    <location>
        <begin position="387"/>
        <end position="456"/>
    </location>
</feature>
<dbReference type="Pfam" id="PF05922">
    <property type="entry name" value="Inhibitor_I9"/>
    <property type="match status" value="1"/>
</dbReference>
<organism evidence="14 15">
    <name type="scientific">Papaver atlanticum</name>
    <dbReference type="NCBI Taxonomy" id="357466"/>
    <lineage>
        <taxon>Eukaryota</taxon>
        <taxon>Viridiplantae</taxon>
        <taxon>Streptophyta</taxon>
        <taxon>Embryophyta</taxon>
        <taxon>Tracheophyta</taxon>
        <taxon>Spermatophyta</taxon>
        <taxon>Magnoliopsida</taxon>
        <taxon>Ranunculales</taxon>
        <taxon>Papaveraceae</taxon>
        <taxon>Papaveroideae</taxon>
        <taxon>Papaver</taxon>
    </lineage>
</organism>
<comment type="caution">
    <text evidence="14">The sequence shown here is derived from an EMBL/GenBank/DDBJ whole genome shotgun (WGS) entry which is preliminary data.</text>
</comment>
<evidence type="ECO:0000256" key="5">
    <source>
        <dbReference type="ARBA" id="ARBA00022825"/>
    </source>
</evidence>
<dbReference type="SUPFAM" id="SSF52743">
    <property type="entry name" value="Subtilisin-like"/>
    <property type="match status" value="1"/>
</dbReference>
<dbReference type="GO" id="GO:0006508">
    <property type="term" value="P:proteolysis"/>
    <property type="evidence" value="ECO:0007669"/>
    <property type="project" value="UniProtKB-KW"/>
</dbReference>
<evidence type="ECO:0000259" key="10">
    <source>
        <dbReference type="Pfam" id="PF00082"/>
    </source>
</evidence>
<evidence type="ECO:0000313" key="15">
    <source>
        <dbReference type="Proteomes" id="UP001202328"/>
    </source>
</evidence>
<protein>
    <submittedName>
        <fullName evidence="14">Uncharacterized protein</fullName>
    </submittedName>
</protein>
<keyword evidence="5 8" id="KW-0720">Serine protease</keyword>
<dbReference type="Pfam" id="PF17766">
    <property type="entry name" value="fn3_6"/>
    <property type="match status" value="1"/>
</dbReference>
<feature type="active site" description="Charge relay system" evidence="7 8">
    <location>
        <position position="560"/>
    </location>
</feature>
<feature type="chain" id="PRO_5042194834" evidence="9">
    <location>
        <begin position="26"/>
        <end position="778"/>
    </location>
</feature>
<dbReference type="Gene3D" id="2.60.40.2310">
    <property type="match status" value="1"/>
</dbReference>
<dbReference type="CDD" id="cd04852">
    <property type="entry name" value="Peptidases_S8_3"/>
    <property type="match status" value="1"/>
</dbReference>
<dbReference type="InterPro" id="IPR023828">
    <property type="entry name" value="Peptidase_S8_Ser-AS"/>
</dbReference>
<evidence type="ECO:0000256" key="2">
    <source>
        <dbReference type="ARBA" id="ARBA00022670"/>
    </source>
</evidence>
<evidence type="ECO:0000256" key="9">
    <source>
        <dbReference type="SAM" id="SignalP"/>
    </source>
</evidence>
<gene>
    <name evidence="14" type="ORF">MKW98_021810</name>
</gene>
<proteinExistence type="inferred from homology"/>
<accession>A0AAD4S3Q5</accession>
<keyword evidence="15" id="KW-1185">Reference proteome</keyword>
<evidence type="ECO:0000256" key="3">
    <source>
        <dbReference type="ARBA" id="ARBA00022729"/>
    </source>
</evidence>
<keyword evidence="2 8" id="KW-0645">Protease</keyword>
<dbReference type="Gene3D" id="3.30.70.80">
    <property type="entry name" value="Peptidase S8 propeptide/proteinase inhibitor I9"/>
    <property type="match status" value="1"/>
</dbReference>
<dbReference type="FunFam" id="3.50.30.30:FF:000005">
    <property type="entry name" value="subtilisin-like protease SBT1.5"/>
    <property type="match status" value="1"/>
</dbReference>
<dbReference type="AlphaFoldDB" id="A0AAD4S3Q5"/>
<feature type="active site" description="Charge relay system" evidence="7 8">
    <location>
        <position position="148"/>
    </location>
</feature>
<evidence type="ECO:0000256" key="6">
    <source>
        <dbReference type="ARBA" id="ARBA00023180"/>
    </source>
</evidence>
<keyword evidence="6" id="KW-0325">Glycoprotein</keyword>
<dbReference type="InterPro" id="IPR045051">
    <property type="entry name" value="SBT"/>
</dbReference>
<keyword evidence="4 8" id="KW-0378">Hydrolase</keyword>
<dbReference type="Gene3D" id="3.40.50.200">
    <property type="entry name" value="Peptidase S8/S53 domain"/>
    <property type="match status" value="1"/>
</dbReference>
<dbReference type="InterPro" id="IPR010259">
    <property type="entry name" value="S8pro/Inhibitor_I9"/>
</dbReference>
<dbReference type="InterPro" id="IPR034197">
    <property type="entry name" value="Peptidases_S8_3"/>
</dbReference>
<feature type="domain" description="Inhibitor I9" evidence="12">
    <location>
        <begin position="30"/>
        <end position="111"/>
    </location>
</feature>
<dbReference type="PRINTS" id="PR00723">
    <property type="entry name" value="SUBTILISIN"/>
</dbReference>